<evidence type="ECO:0000256" key="4">
    <source>
        <dbReference type="ARBA" id="ARBA00022737"/>
    </source>
</evidence>
<comment type="caution">
    <text evidence="10">The sequence shown here is derived from an EMBL/GenBank/DDBJ whole genome shotgun (WGS) entry which is preliminary data.</text>
</comment>
<evidence type="ECO:0000256" key="7">
    <source>
        <dbReference type="ARBA" id="ARBA00024030"/>
    </source>
</evidence>
<feature type="transmembrane region" description="Helical" evidence="9">
    <location>
        <begin position="140"/>
        <end position="160"/>
    </location>
</feature>
<evidence type="ECO:0000256" key="6">
    <source>
        <dbReference type="ARBA" id="ARBA00023136"/>
    </source>
</evidence>
<feature type="transmembrane region" description="Helical" evidence="9">
    <location>
        <begin position="99"/>
        <end position="120"/>
    </location>
</feature>
<dbReference type="Pfam" id="PF00230">
    <property type="entry name" value="MIP"/>
    <property type="match status" value="1"/>
</dbReference>
<dbReference type="GO" id="GO:0016020">
    <property type="term" value="C:membrane"/>
    <property type="evidence" value="ECO:0007669"/>
    <property type="project" value="UniProtKB-SubCell"/>
</dbReference>
<comment type="similarity">
    <text evidence="7">Belongs to the MIP/aquaporin (TC 1.A.8) family. SIP (TC 1.A.8.10) subfamily.</text>
</comment>
<dbReference type="GO" id="GO:0015250">
    <property type="term" value="F:water channel activity"/>
    <property type="evidence" value="ECO:0007669"/>
    <property type="project" value="InterPro"/>
</dbReference>
<dbReference type="SUPFAM" id="SSF81338">
    <property type="entry name" value="Aquaporin-like"/>
    <property type="match status" value="1"/>
</dbReference>
<dbReference type="AlphaFoldDB" id="A0A2J8A5Q6"/>
<name>A0A2J8A5Q6_9CHLO</name>
<organism evidence="10 11">
    <name type="scientific">Tetrabaena socialis</name>
    <dbReference type="NCBI Taxonomy" id="47790"/>
    <lineage>
        <taxon>Eukaryota</taxon>
        <taxon>Viridiplantae</taxon>
        <taxon>Chlorophyta</taxon>
        <taxon>core chlorophytes</taxon>
        <taxon>Chlorophyceae</taxon>
        <taxon>CS clade</taxon>
        <taxon>Chlamydomonadales</taxon>
        <taxon>Tetrabaenaceae</taxon>
        <taxon>Tetrabaena</taxon>
    </lineage>
</organism>
<feature type="transmembrane region" description="Helical" evidence="9">
    <location>
        <begin position="172"/>
        <end position="194"/>
    </location>
</feature>
<evidence type="ECO:0000256" key="1">
    <source>
        <dbReference type="ARBA" id="ARBA00004141"/>
    </source>
</evidence>
<dbReference type="InterPro" id="IPR000425">
    <property type="entry name" value="MIP"/>
</dbReference>
<feature type="transmembrane region" description="Helical" evidence="9">
    <location>
        <begin position="51"/>
        <end position="79"/>
    </location>
</feature>
<keyword evidence="3 8" id="KW-0812">Transmembrane</keyword>
<dbReference type="Gene3D" id="1.20.1080.10">
    <property type="entry name" value="Glycerol uptake facilitator protein"/>
    <property type="match status" value="1"/>
</dbReference>
<keyword evidence="4" id="KW-0677">Repeat</keyword>
<keyword evidence="5 9" id="KW-1133">Transmembrane helix</keyword>
<proteinExistence type="inferred from homology"/>
<keyword evidence="11" id="KW-1185">Reference proteome</keyword>
<evidence type="ECO:0000256" key="3">
    <source>
        <dbReference type="ARBA" id="ARBA00022692"/>
    </source>
</evidence>
<keyword evidence="6 9" id="KW-0472">Membrane</keyword>
<dbReference type="PRINTS" id="PR00783">
    <property type="entry name" value="MINTRINSICP"/>
</dbReference>
<evidence type="ECO:0000256" key="9">
    <source>
        <dbReference type="SAM" id="Phobius"/>
    </source>
</evidence>
<evidence type="ECO:0000256" key="2">
    <source>
        <dbReference type="ARBA" id="ARBA00022448"/>
    </source>
</evidence>
<gene>
    <name evidence="10" type="ORF">TSOC_005662</name>
</gene>
<dbReference type="EMBL" id="PGGS01000159">
    <property type="protein sequence ID" value="PNH07848.1"/>
    <property type="molecule type" value="Genomic_DNA"/>
</dbReference>
<protein>
    <submittedName>
        <fullName evidence="10">Putative aquaporin SIP1-2</fullName>
    </submittedName>
</protein>
<evidence type="ECO:0000313" key="11">
    <source>
        <dbReference type="Proteomes" id="UP000236333"/>
    </source>
</evidence>
<dbReference type="OrthoDB" id="3222at2759"/>
<evidence type="ECO:0000256" key="5">
    <source>
        <dbReference type="ARBA" id="ARBA00022989"/>
    </source>
</evidence>
<dbReference type="PROSITE" id="PS51257">
    <property type="entry name" value="PROKAR_LIPOPROTEIN"/>
    <property type="match status" value="1"/>
</dbReference>
<dbReference type="Proteomes" id="UP000236333">
    <property type="component" value="Unassembled WGS sequence"/>
</dbReference>
<feature type="transmembrane region" description="Helical" evidence="9">
    <location>
        <begin position="214"/>
        <end position="234"/>
    </location>
</feature>
<evidence type="ECO:0000313" key="10">
    <source>
        <dbReference type="EMBL" id="PNH07848.1"/>
    </source>
</evidence>
<keyword evidence="2 8" id="KW-0813">Transport</keyword>
<dbReference type="PANTHER" id="PTHR46739">
    <property type="entry name" value="AQUAPORIN SIP1-1"/>
    <property type="match status" value="1"/>
</dbReference>
<feature type="transmembrane region" description="Helical" evidence="9">
    <location>
        <begin position="12"/>
        <end position="31"/>
    </location>
</feature>
<dbReference type="InterPro" id="IPR023271">
    <property type="entry name" value="Aquaporin-like"/>
</dbReference>
<dbReference type="PANTHER" id="PTHR46739:SF3">
    <property type="entry name" value="AQUAPORIN SIP1-1"/>
    <property type="match status" value="1"/>
</dbReference>
<evidence type="ECO:0000256" key="8">
    <source>
        <dbReference type="RuleBase" id="RU000477"/>
    </source>
</evidence>
<accession>A0A2J8A5Q6</accession>
<dbReference type="InterPro" id="IPR044222">
    <property type="entry name" value="SIP1-1/2-like"/>
</dbReference>
<comment type="subcellular location">
    <subcellularLocation>
        <location evidence="1">Membrane</location>
        <topology evidence="1">Multi-pass membrane protein</topology>
    </subcellularLocation>
</comment>
<reference evidence="10 11" key="1">
    <citation type="journal article" date="2017" name="Mol. Biol. Evol.">
        <title>The 4-celled Tetrabaena socialis nuclear genome reveals the essential components for genetic control of cell number at the origin of multicellularity in the volvocine lineage.</title>
        <authorList>
            <person name="Featherston J."/>
            <person name="Arakaki Y."/>
            <person name="Hanschen E.R."/>
            <person name="Ferris P.J."/>
            <person name="Michod R.E."/>
            <person name="Olson B.J.S.C."/>
            <person name="Nozaki H."/>
            <person name="Durand P.M."/>
        </authorList>
    </citation>
    <scope>NUCLEOTIDE SEQUENCE [LARGE SCALE GENOMIC DNA]</scope>
    <source>
        <strain evidence="10 11">NIES-571</strain>
    </source>
</reference>
<sequence length="268" mass="29412">MAPKRAPPPQEASLSTLVIGDFVVTLLWLVASSCFAEASEHLAKLTGLEELLLAWHIFILITALTLFGPVCNAFGGALFNPLNNLALLGSGKSSVAAQVVRMCAQLAGAMTGSIAAKVYLPEFLHGKFHTLSGGIKDGVAFELGFAAEGIMSLVLNYVFLVSLDAKSRLLTLWTPMLSTVILSWVGFYFTGPSLNPFVSFSWHMHYKSQDDLQHYLVFWSAPILGALFAGWIHYLRHMQPVVRKGRRPSRAAIQARGQWTQQQHSKEL</sequence>